<keyword evidence="3" id="KW-1185">Reference proteome</keyword>
<accession>A0A368GCM4</accession>
<evidence type="ECO:0000259" key="1">
    <source>
        <dbReference type="Pfam" id="PF16213"/>
    </source>
</evidence>
<protein>
    <recommendedName>
        <fullName evidence="1">Mon2/Sec7/BIG1-like dimerisation and cyclophilin-binding domain-containing protein</fullName>
    </recommendedName>
</protein>
<dbReference type="EMBL" id="JOJR01000280">
    <property type="protein sequence ID" value="RCN40547.1"/>
    <property type="molecule type" value="Genomic_DNA"/>
</dbReference>
<dbReference type="InterPro" id="IPR032629">
    <property type="entry name" value="DCB_dom"/>
</dbReference>
<reference evidence="2 3" key="1">
    <citation type="submission" date="2014-10" db="EMBL/GenBank/DDBJ databases">
        <title>Draft genome of the hookworm Ancylostoma caninum.</title>
        <authorList>
            <person name="Mitreva M."/>
        </authorList>
    </citation>
    <scope>NUCLEOTIDE SEQUENCE [LARGE SCALE GENOMIC DNA]</scope>
    <source>
        <strain evidence="2 3">Baltimore</strain>
    </source>
</reference>
<organism evidence="2 3">
    <name type="scientific">Ancylostoma caninum</name>
    <name type="common">Dog hookworm</name>
    <dbReference type="NCBI Taxonomy" id="29170"/>
    <lineage>
        <taxon>Eukaryota</taxon>
        <taxon>Metazoa</taxon>
        <taxon>Ecdysozoa</taxon>
        <taxon>Nematoda</taxon>
        <taxon>Chromadorea</taxon>
        <taxon>Rhabditida</taxon>
        <taxon>Rhabditina</taxon>
        <taxon>Rhabditomorpha</taxon>
        <taxon>Strongyloidea</taxon>
        <taxon>Ancylostomatidae</taxon>
        <taxon>Ancylostomatinae</taxon>
        <taxon>Ancylostoma</taxon>
    </lineage>
</organism>
<dbReference type="Pfam" id="PF16213">
    <property type="entry name" value="DCB"/>
    <property type="match status" value="1"/>
</dbReference>
<evidence type="ECO:0000313" key="2">
    <source>
        <dbReference type="EMBL" id="RCN40547.1"/>
    </source>
</evidence>
<comment type="caution">
    <text evidence="2">The sequence shown here is derived from an EMBL/GenBank/DDBJ whole genome shotgun (WGS) entry which is preliminary data.</text>
</comment>
<dbReference type="AlphaFoldDB" id="A0A368GCM4"/>
<dbReference type="Proteomes" id="UP000252519">
    <property type="component" value="Unassembled WGS sequence"/>
</dbReference>
<name>A0A368GCM4_ANCCA</name>
<feature type="domain" description="Mon2/Sec7/BIG1-like dimerisation and cyclophilin-binding" evidence="1">
    <location>
        <begin position="3"/>
        <end position="135"/>
    </location>
</feature>
<dbReference type="STRING" id="29170.A0A368GCM4"/>
<evidence type="ECO:0000313" key="3">
    <source>
        <dbReference type="Proteomes" id="UP000252519"/>
    </source>
</evidence>
<gene>
    <name evidence="2" type="ORF">ANCCAN_13517</name>
</gene>
<proteinExistence type="predicted"/>
<dbReference type="OrthoDB" id="5854023at2759"/>
<sequence>MEAALNGLSNTAKNQAIKDAVAQAKEAVKSLSTNEDVSIPYVREKCLAAFELAFDKGNDKAAHYAVEGVQALLREQRFHSTSIENPNHSLPTQVLSAMTGVAQWNCQLQCHCLTVSSILESNILCYTDALSQNARMALDFEKNPLIHFLINSL</sequence>